<dbReference type="Pfam" id="PF00194">
    <property type="entry name" value="Carb_anhydrase"/>
    <property type="match status" value="1"/>
</dbReference>
<evidence type="ECO:0000259" key="10">
    <source>
        <dbReference type="PROSITE" id="PS51144"/>
    </source>
</evidence>
<keyword evidence="4 8" id="KW-0479">Metal-binding</keyword>
<evidence type="ECO:0000256" key="7">
    <source>
        <dbReference type="ARBA" id="ARBA00048348"/>
    </source>
</evidence>
<sequence length="296" mass="34322">MSLNQHHHHPHNPHQQHPHHHQHHHHYSPQNSDHQHQHHHQEMNGTRQSPIDIQTRIVKRSADDPDRNSLKIDYSPLKGVSMSIENTGHGWQLNIPDQYAQECPITGGHLRNDHYRLLQIHAHWGKNCSNGSEHTINGKSYPSEIHLVHWNVSKYSTPIEAQNNSKDGLAVIGVFVQLCQTPHPILTMIDSLLPSIPFKGDKKMVQNGEMDLNLLIPDRHSPNYWFYLGSLTTPPFSESVLWFVMKTPIRASESQIVAFRQLYSRERNEHSNHLVDENFRDVQDRNNRAIVDVNYD</sequence>
<comment type="similarity">
    <text evidence="2 8">Belongs to the alpha-carbonic anhydrase family.</text>
</comment>
<dbReference type="CDD" id="cd00326">
    <property type="entry name" value="alpha_CA"/>
    <property type="match status" value="1"/>
</dbReference>
<evidence type="ECO:0000313" key="12">
    <source>
        <dbReference type="EnsemblMetazoa" id="KAF7490704.1"/>
    </source>
</evidence>
<name>A0A834R4F8_SARSC</name>
<comment type="function">
    <text evidence="8">Reversible hydration of carbon dioxide.</text>
</comment>
<protein>
    <recommendedName>
        <fullName evidence="3 8">Carbonic anhydrase</fullName>
        <ecNumber evidence="3 8">4.2.1.1</ecNumber>
    </recommendedName>
</protein>
<dbReference type="InterPro" id="IPR018338">
    <property type="entry name" value="Carbonic_anhydrase_a-class_CS"/>
</dbReference>
<evidence type="ECO:0000256" key="3">
    <source>
        <dbReference type="ARBA" id="ARBA00012925"/>
    </source>
</evidence>
<comment type="cofactor">
    <cofactor evidence="1 8">
        <name>Zn(2+)</name>
        <dbReference type="ChEBI" id="CHEBI:29105"/>
    </cofactor>
</comment>
<proteinExistence type="inferred from homology"/>
<evidence type="ECO:0000313" key="13">
    <source>
        <dbReference type="Proteomes" id="UP000070412"/>
    </source>
</evidence>
<reference evidence="11" key="2">
    <citation type="submission" date="2020-01" db="EMBL/GenBank/DDBJ databases">
        <authorList>
            <person name="Korhonen P.K.K."/>
            <person name="Guangxu M.G."/>
            <person name="Wang T.W."/>
            <person name="Stroehlein A.J.S."/>
            <person name="Young N.D."/>
            <person name="Ang C.-S.A."/>
            <person name="Fernando D.W.F."/>
            <person name="Lu H.L."/>
            <person name="Taylor S.T."/>
            <person name="Ehtesham M.E.M."/>
            <person name="Najaraj S.H.N."/>
            <person name="Harsha G.H.G."/>
            <person name="Madugundu A.M."/>
            <person name="Renuse S.R."/>
            <person name="Holt D.H."/>
            <person name="Pandey A.P."/>
            <person name="Papenfuss A.P."/>
            <person name="Gasser R.B.G."/>
            <person name="Fischer K.F."/>
        </authorList>
    </citation>
    <scope>NUCLEOTIDE SEQUENCE</scope>
    <source>
        <strain evidence="11">SSS_KF_BRIS2020</strain>
    </source>
</reference>
<dbReference type="Gene3D" id="3.10.200.10">
    <property type="entry name" value="Alpha carbonic anhydrase"/>
    <property type="match status" value="1"/>
</dbReference>
<dbReference type="SUPFAM" id="SSF51069">
    <property type="entry name" value="Carbonic anhydrase"/>
    <property type="match status" value="1"/>
</dbReference>
<dbReference type="PROSITE" id="PS51144">
    <property type="entry name" value="ALPHA_CA_2"/>
    <property type="match status" value="1"/>
</dbReference>
<comment type="catalytic activity">
    <reaction evidence="7 8">
        <text>hydrogencarbonate + H(+) = CO2 + H2O</text>
        <dbReference type="Rhea" id="RHEA:10748"/>
        <dbReference type="ChEBI" id="CHEBI:15377"/>
        <dbReference type="ChEBI" id="CHEBI:15378"/>
        <dbReference type="ChEBI" id="CHEBI:16526"/>
        <dbReference type="ChEBI" id="CHEBI:17544"/>
        <dbReference type="EC" id="4.2.1.1"/>
    </reaction>
</comment>
<gene>
    <name evidence="11" type="ORF">SSS_2491</name>
</gene>
<evidence type="ECO:0000256" key="5">
    <source>
        <dbReference type="ARBA" id="ARBA00022833"/>
    </source>
</evidence>
<evidence type="ECO:0000256" key="2">
    <source>
        <dbReference type="ARBA" id="ARBA00010718"/>
    </source>
</evidence>
<dbReference type="PROSITE" id="PS00162">
    <property type="entry name" value="ALPHA_CA_1"/>
    <property type="match status" value="1"/>
</dbReference>
<dbReference type="GO" id="GO:0004089">
    <property type="term" value="F:carbonate dehydratase activity"/>
    <property type="evidence" value="ECO:0007669"/>
    <property type="project" value="UniProtKB-UniRule"/>
</dbReference>
<dbReference type="GO" id="GO:0005737">
    <property type="term" value="C:cytoplasm"/>
    <property type="evidence" value="ECO:0007669"/>
    <property type="project" value="TreeGrafter"/>
</dbReference>
<accession>A0A834R4F8</accession>
<evidence type="ECO:0000256" key="1">
    <source>
        <dbReference type="ARBA" id="ARBA00001947"/>
    </source>
</evidence>
<evidence type="ECO:0000256" key="4">
    <source>
        <dbReference type="ARBA" id="ARBA00022723"/>
    </source>
</evidence>
<dbReference type="InterPro" id="IPR036398">
    <property type="entry name" value="CA_dom_sf"/>
</dbReference>
<evidence type="ECO:0000256" key="6">
    <source>
        <dbReference type="ARBA" id="ARBA00023239"/>
    </source>
</evidence>
<reference evidence="13" key="1">
    <citation type="journal article" date="2020" name="PLoS Negl. Trop. Dis.">
        <title>High-quality nuclear genome for Sarcoptes scabiei-A critical resource for a neglected parasite.</title>
        <authorList>
            <person name="Korhonen P.K."/>
            <person name="Gasser R.B."/>
            <person name="Ma G."/>
            <person name="Wang T."/>
            <person name="Stroehlein A.J."/>
            <person name="Young N.D."/>
            <person name="Ang C.S."/>
            <person name="Fernando D.D."/>
            <person name="Lu H.C."/>
            <person name="Taylor S."/>
            <person name="Reynolds S.L."/>
            <person name="Mofiz E."/>
            <person name="Najaraj S.H."/>
            <person name="Gowda H."/>
            <person name="Madugundu A."/>
            <person name="Renuse S."/>
            <person name="Holt D."/>
            <person name="Pandey A."/>
            <person name="Papenfuss A.T."/>
            <person name="Fischer K."/>
        </authorList>
    </citation>
    <scope>NUCLEOTIDE SEQUENCE [LARGE SCALE GENOMIC DNA]</scope>
</reference>
<dbReference type="AlphaFoldDB" id="A0A834R4F8"/>
<dbReference type="Proteomes" id="UP000070412">
    <property type="component" value="Unassembled WGS sequence"/>
</dbReference>
<dbReference type="OrthoDB" id="429145at2759"/>
<keyword evidence="6 8" id="KW-0456">Lyase</keyword>
<evidence type="ECO:0000256" key="9">
    <source>
        <dbReference type="SAM" id="MobiDB-lite"/>
    </source>
</evidence>
<reference evidence="12" key="3">
    <citation type="submission" date="2022-06" db="UniProtKB">
        <authorList>
            <consortium name="EnsemblMetazoa"/>
        </authorList>
    </citation>
    <scope>IDENTIFICATION</scope>
</reference>
<dbReference type="PANTHER" id="PTHR18952">
    <property type="entry name" value="CARBONIC ANHYDRASE"/>
    <property type="match status" value="1"/>
</dbReference>
<dbReference type="PANTHER" id="PTHR18952:SF141">
    <property type="entry name" value="CARBONIC ANHYDRASE"/>
    <property type="match status" value="1"/>
</dbReference>
<feature type="compositionally biased region" description="Basic residues" evidence="9">
    <location>
        <begin position="1"/>
        <end position="27"/>
    </location>
</feature>
<organism evidence="11">
    <name type="scientific">Sarcoptes scabiei</name>
    <name type="common">Itch mite</name>
    <name type="synonym">Acarus scabiei</name>
    <dbReference type="NCBI Taxonomy" id="52283"/>
    <lineage>
        <taxon>Eukaryota</taxon>
        <taxon>Metazoa</taxon>
        <taxon>Ecdysozoa</taxon>
        <taxon>Arthropoda</taxon>
        <taxon>Chelicerata</taxon>
        <taxon>Arachnida</taxon>
        <taxon>Acari</taxon>
        <taxon>Acariformes</taxon>
        <taxon>Sarcoptiformes</taxon>
        <taxon>Astigmata</taxon>
        <taxon>Psoroptidia</taxon>
        <taxon>Sarcoptoidea</taxon>
        <taxon>Sarcoptidae</taxon>
        <taxon>Sarcoptinae</taxon>
        <taxon>Sarcoptes</taxon>
    </lineage>
</organism>
<dbReference type="SMART" id="SM01057">
    <property type="entry name" value="Carb_anhydrase"/>
    <property type="match status" value="1"/>
</dbReference>
<evidence type="ECO:0000313" key="11">
    <source>
        <dbReference type="EMBL" id="KAF7490704.1"/>
    </source>
</evidence>
<dbReference type="GO" id="GO:0008270">
    <property type="term" value="F:zinc ion binding"/>
    <property type="evidence" value="ECO:0007669"/>
    <property type="project" value="UniProtKB-UniRule"/>
</dbReference>
<dbReference type="EnsemblMetazoa" id="SSS_2491s_mrna">
    <property type="protein sequence ID" value="KAF7490704.1"/>
    <property type="gene ID" value="SSS_2491"/>
</dbReference>
<keyword evidence="13" id="KW-1185">Reference proteome</keyword>
<dbReference type="EMBL" id="WVUK01000062">
    <property type="protein sequence ID" value="KAF7490704.1"/>
    <property type="molecule type" value="Genomic_DNA"/>
</dbReference>
<dbReference type="InterPro" id="IPR023561">
    <property type="entry name" value="Carbonic_anhydrase_a-class"/>
</dbReference>
<feature type="region of interest" description="Disordered" evidence="9">
    <location>
        <begin position="1"/>
        <end position="51"/>
    </location>
</feature>
<keyword evidence="5 8" id="KW-0862">Zinc</keyword>
<feature type="domain" description="Alpha-carbonic anhydrase" evidence="10">
    <location>
        <begin position="23"/>
        <end position="294"/>
    </location>
</feature>
<dbReference type="EC" id="4.2.1.1" evidence="3 8"/>
<evidence type="ECO:0000256" key="8">
    <source>
        <dbReference type="RuleBase" id="RU367011"/>
    </source>
</evidence>
<dbReference type="InterPro" id="IPR001148">
    <property type="entry name" value="CA_dom"/>
</dbReference>